<evidence type="ECO:0000256" key="1">
    <source>
        <dbReference type="ARBA" id="ARBA00004651"/>
    </source>
</evidence>
<dbReference type="InterPro" id="IPR020846">
    <property type="entry name" value="MFS_dom"/>
</dbReference>
<feature type="transmembrane region" description="Helical" evidence="7">
    <location>
        <begin position="318"/>
        <end position="339"/>
    </location>
</feature>
<dbReference type="GO" id="GO:0022857">
    <property type="term" value="F:transmembrane transporter activity"/>
    <property type="evidence" value="ECO:0007669"/>
    <property type="project" value="InterPro"/>
</dbReference>
<feature type="transmembrane region" description="Helical" evidence="7">
    <location>
        <begin position="46"/>
        <end position="67"/>
    </location>
</feature>
<organism evidence="9 10">
    <name type="scientific">Paenibacillus arenilitoris</name>
    <dbReference type="NCBI Taxonomy" id="2772299"/>
    <lineage>
        <taxon>Bacteria</taxon>
        <taxon>Bacillati</taxon>
        <taxon>Bacillota</taxon>
        <taxon>Bacilli</taxon>
        <taxon>Bacillales</taxon>
        <taxon>Paenibacillaceae</taxon>
        <taxon>Paenibacillus</taxon>
    </lineage>
</organism>
<dbReference type="PROSITE" id="PS50850">
    <property type="entry name" value="MFS"/>
    <property type="match status" value="1"/>
</dbReference>
<sequence length="478" mass="51014">MHTETQSQNGDRLIRVLAVTLVITVMSATMFNIVLPEIAAEFRLTLSQASWVSSGFLLVYAIGTVIYGKLADRFKLKNVMTFGIFFFAFGSLIGLTADSYGALLAGRILQAAGAAVIPASASIIPVRYYPQEKRGRALGITMTGLAIGAAIGPGVAALAVGFLHWRWLFLMPMLTLLVLPYFRRYLKDERGKPGRMDWLGGTLLAGAVALLLLAITYDSWPSAAGCAAAFGLFALRIRSAKEPFVKPALFGSKGYALGLALAFLTTGVGYALPFLSPQLLAEVNRLDSAWIGYVMVPAAAASALLGRKGGRLADSKGSPFLFFAASALLLACFLLMSSFAGAAPAWIAGFLIFGNVGQSFMLIALNHSVSRTMSQEQVGVGMGLMAMLNFMAGAVSASVYGKLIDRGSGASWNPVQETPEAFVFSNLYLALAAVHVVILALFYVQFGRGGRRMRESGASSPAHSKATERMNRYEGNHR</sequence>
<gene>
    <name evidence="9" type="ORF">IDH41_09325</name>
</gene>
<dbReference type="InterPro" id="IPR036259">
    <property type="entry name" value="MFS_trans_sf"/>
</dbReference>
<feature type="transmembrane region" description="Helical" evidence="7">
    <location>
        <begin position="421"/>
        <end position="444"/>
    </location>
</feature>
<dbReference type="PRINTS" id="PR01036">
    <property type="entry name" value="TCRTETB"/>
</dbReference>
<feature type="transmembrane region" description="Helical" evidence="7">
    <location>
        <begin position="288"/>
        <end position="306"/>
    </location>
</feature>
<evidence type="ECO:0000256" key="7">
    <source>
        <dbReference type="SAM" id="Phobius"/>
    </source>
</evidence>
<name>A0A927CLH6_9BACL</name>
<feature type="compositionally biased region" description="Basic and acidic residues" evidence="6">
    <location>
        <begin position="465"/>
        <end position="478"/>
    </location>
</feature>
<comment type="subcellular location">
    <subcellularLocation>
        <location evidence="1">Cell membrane</location>
        <topology evidence="1">Multi-pass membrane protein</topology>
    </subcellularLocation>
</comment>
<keyword evidence="2" id="KW-0813">Transport</keyword>
<dbReference type="Gene3D" id="1.20.1250.20">
    <property type="entry name" value="MFS general substrate transporter like domains"/>
    <property type="match status" value="1"/>
</dbReference>
<dbReference type="Pfam" id="PF07690">
    <property type="entry name" value="MFS_1"/>
    <property type="match status" value="1"/>
</dbReference>
<feature type="transmembrane region" description="Helical" evidence="7">
    <location>
        <begin position="345"/>
        <end position="366"/>
    </location>
</feature>
<dbReference type="Proteomes" id="UP000632125">
    <property type="component" value="Unassembled WGS sequence"/>
</dbReference>
<evidence type="ECO:0000256" key="2">
    <source>
        <dbReference type="ARBA" id="ARBA00022448"/>
    </source>
</evidence>
<keyword evidence="4 7" id="KW-1133">Transmembrane helix</keyword>
<dbReference type="SUPFAM" id="SSF103473">
    <property type="entry name" value="MFS general substrate transporter"/>
    <property type="match status" value="1"/>
</dbReference>
<keyword evidence="3 7" id="KW-0812">Transmembrane</keyword>
<dbReference type="AlphaFoldDB" id="A0A927CLH6"/>
<reference evidence="9" key="1">
    <citation type="submission" date="2020-09" db="EMBL/GenBank/DDBJ databases">
        <title>A novel bacterium of genus Paenibacillus, isolated from South China Sea.</title>
        <authorList>
            <person name="Huang H."/>
            <person name="Mo K."/>
            <person name="Hu Y."/>
        </authorList>
    </citation>
    <scope>NUCLEOTIDE SEQUENCE</scope>
    <source>
        <strain evidence="9">IB182493</strain>
    </source>
</reference>
<dbReference type="RefSeq" id="WP_190860343.1">
    <property type="nucleotide sequence ID" value="NZ_JACXIY010000012.1"/>
</dbReference>
<feature type="transmembrane region" description="Helical" evidence="7">
    <location>
        <begin position="257"/>
        <end position="276"/>
    </location>
</feature>
<protein>
    <submittedName>
        <fullName evidence="9">MFS transporter</fullName>
    </submittedName>
</protein>
<proteinExistence type="predicted"/>
<evidence type="ECO:0000256" key="4">
    <source>
        <dbReference type="ARBA" id="ARBA00022989"/>
    </source>
</evidence>
<feature type="transmembrane region" description="Helical" evidence="7">
    <location>
        <begin position="221"/>
        <end position="237"/>
    </location>
</feature>
<feature type="transmembrane region" description="Helical" evidence="7">
    <location>
        <begin position="378"/>
        <end position="401"/>
    </location>
</feature>
<evidence type="ECO:0000256" key="6">
    <source>
        <dbReference type="SAM" id="MobiDB-lite"/>
    </source>
</evidence>
<evidence type="ECO:0000313" key="10">
    <source>
        <dbReference type="Proteomes" id="UP000632125"/>
    </source>
</evidence>
<feature type="domain" description="Major facilitator superfamily (MFS) profile" evidence="8">
    <location>
        <begin position="13"/>
        <end position="448"/>
    </location>
</feature>
<dbReference type="InterPro" id="IPR011701">
    <property type="entry name" value="MFS"/>
</dbReference>
<accession>A0A927CLH6</accession>
<feature type="transmembrane region" description="Helical" evidence="7">
    <location>
        <begin position="79"/>
        <end position="96"/>
    </location>
</feature>
<evidence type="ECO:0000256" key="5">
    <source>
        <dbReference type="ARBA" id="ARBA00023136"/>
    </source>
</evidence>
<comment type="caution">
    <text evidence="9">The sequence shown here is derived from an EMBL/GenBank/DDBJ whole genome shotgun (WGS) entry which is preliminary data.</text>
</comment>
<feature type="region of interest" description="Disordered" evidence="6">
    <location>
        <begin position="454"/>
        <end position="478"/>
    </location>
</feature>
<dbReference type="CDD" id="cd17321">
    <property type="entry name" value="MFS_MMR_MDR_like"/>
    <property type="match status" value="1"/>
</dbReference>
<dbReference type="Gene3D" id="1.20.1720.10">
    <property type="entry name" value="Multidrug resistance protein D"/>
    <property type="match status" value="1"/>
</dbReference>
<feature type="transmembrane region" description="Helical" evidence="7">
    <location>
        <begin position="198"/>
        <end position="215"/>
    </location>
</feature>
<feature type="transmembrane region" description="Helical" evidence="7">
    <location>
        <begin position="108"/>
        <end position="126"/>
    </location>
</feature>
<dbReference type="EMBL" id="JACXIY010000012">
    <property type="protein sequence ID" value="MBD2868778.1"/>
    <property type="molecule type" value="Genomic_DNA"/>
</dbReference>
<dbReference type="PANTHER" id="PTHR42718">
    <property type="entry name" value="MAJOR FACILITATOR SUPERFAMILY MULTIDRUG TRANSPORTER MFSC"/>
    <property type="match status" value="1"/>
</dbReference>
<evidence type="ECO:0000259" key="8">
    <source>
        <dbReference type="PROSITE" id="PS50850"/>
    </source>
</evidence>
<feature type="transmembrane region" description="Helical" evidence="7">
    <location>
        <begin position="12"/>
        <end position="34"/>
    </location>
</feature>
<dbReference type="GO" id="GO:0005886">
    <property type="term" value="C:plasma membrane"/>
    <property type="evidence" value="ECO:0007669"/>
    <property type="project" value="UniProtKB-SubCell"/>
</dbReference>
<keyword evidence="5 7" id="KW-0472">Membrane</keyword>
<feature type="transmembrane region" description="Helical" evidence="7">
    <location>
        <begin position="167"/>
        <end position="186"/>
    </location>
</feature>
<evidence type="ECO:0000313" key="9">
    <source>
        <dbReference type="EMBL" id="MBD2868778.1"/>
    </source>
</evidence>
<evidence type="ECO:0000256" key="3">
    <source>
        <dbReference type="ARBA" id="ARBA00022692"/>
    </source>
</evidence>
<feature type="transmembrane region" description="Helical" evidence="7">
    <location>
        <begin position="138"/>
        <end position="161"/>
    </location>
</feature>
<dbReference type="PANTHER" id="PTHR42718:SF9">
    <property type="entry name" value="MAJOR FACILITATOR SUPERFAMILY MULTIDRUG TRANSPORTER MFSC"/>
    <property type="match status" value="1"/>
</dbReference>
<keyword evidence="10" id="KW-1185">Reference proteome</keyword>